<dbReference type="EMBL" id="ML769707">
    <property type="protein sequence ID" value="KAE9389211.1"/>
    <property type="molecule type" value="Genomic_DNA"/>
</dbReference>
<dbReference type="Proteomes" id="UP000799118">
    <property type="component" value="Unassembled WGS sequence"/>
</dbReference>
<dbReference type="AlphaFoldDB" id="A0A6A4GTW5"/>
<dbReference type="OrthoDB" id="2688393at2759"/>
<protein>
    <submittedName>
        <fullName evidence="1">Uncharacterized protein</fullName>
    </submittedName>
</protein>
<reference evidence="1" key="1">
    <citation type="journal article" date="2019" name="Environ. Microbiol.">
        <title>Fungal ecological strategies reflected in gene transcription - a case study of two litter decomposers.</title>
        <authorList>
            <person name="Barbi F."/>
            <person name="Kohler A."/>
            <person name="Barry K."/>
            <person name="Baskaran P."/>
            <person name="Daum C."/>
            <person name="Fauchery L."/>
            <person name="Ihrmark K."/>
            <person name="Kuo A."/>
            <person name="LaButti K."/>
            <person name="Lipzen A."/>
            <person name="Morin E."/>
            <person name="Grigoriev I.V."/>
            <person name="Henrissat B."/>
            <person name="Lindahl B."/>
            <person name="Martin F."/>
        </authorList>
    </citation>
    <scope>NUCLEOTIDE SEQUENCE</scope>
    <source>
        <strain evidence="1">JB14</strain>
    </source>
</reference>
<keyword evidence="2" id="KW-1185">Reference proteome</keyword>
<sequence>MNDRYRWHPTAGQVYRHEPTIHARWKSLFVTGTAASQDYAPFNSRVDWEMAQWAVKEKISQKSFNRLMNIPQVIHSFFLSQFPKQ</sequence>
<evidence type="ECO:0000313" key="2">
    <source>
        <dbReference type="Proteomes" id="UP000799118"/>
    </source>
</evidence>
<gene>
    <name evidence="1" type="ORF">BT96DRAFT_835240</name>
</gene>
<accession>A0A6A4GTW5</accession>
<name>A0A6A4GTW5_9AGAR</name>
<organism evidence="1 2">
    <name type="scientific">Gymnopus androsaceus JB14</name>
    <dbReference type="NCBI Taxonomy" id="1447944"/>
    <lineage>
        <taxon>Eukaryota</taxon>
        <taxon>Fungi</taxon>
        <taxon>Dikarya</taxon>
        <taxon>Basidiomycota</taxon>
        <taxon>Agaricomycotina</taxon>
        <taxon>Agaricomycetes</taxon>
        <taxon>Agaricomycetidae</taxon>
        <taxon>Agaricales</taxon>
        <taxon>Marasmiineae</taxon>
        <taxon>Omphalotaceae</taxon>
        <taxon>Gymnopus</taxon>
    </lineage>
</organism>
<evidence type="ECO:0000313" key="1">
    <source>
        <dbReference type="EMBL" id="KAE9389211.1"/>
    </source>
</evidence>
<proteinExistence type="predicted"/>